<dbReference type="InParanoid" id="H1XR79"/>
<dbReference type="SUPFAM" id="SSF48695">
    <property type="entry name" value="Multiheme cytochromes"/>
    <property type="match status" value="2"/>
</dbReference>
<dbReference type="PaxDb" id="880073-Calab_1610"/>
<accession>H1XR79</accession>
<name>H1XR79_CALAY</name>
<keyword evidence="3" id="KW-0479">Metal-binding</keyword>
<evidence type="ECO:0000313" key="8">
    <source>
        <dbReference type="EMBL" id="APF17082.1"/>
    </source>
</evidence>
<protein>
    <submittedName>
        <fullName evidence="8">Class III cytochrome C family protein</fullName>
    </submittedName>
</protein>
<keyword evidence="10" id="KW-1185">Reference proteome</keyword>
<evidence type="ECO:0000313" key="10">
    <source>
        <dbReference type="Proteomes" id="UP000004671"/>
    </source>
</evidence>
<dbReference type="EMBL" id="CP018099">
    <property type="protein sequence ID" value="APF17082.1"/>
    <property type="molecule type" value="Genomic_DNA"/>
</dbReference>
<evidence type="ECO:0000313" key="9">
    <source>
        <dbReference type="EMBL" id="EHO41230.1"/>
    </source>
</evidence>
<keyword evidence="2" id="KW-0349">Heme</keyword>
<dbReference type="Proteomes" id="UP000004671">
    <property type="component" value="Chromosome"/>
</dbReference>
<feature type="domain" description="Class III cytochrome C" evidence="6">
    <location>
        <begin position="80"/>
        <end position="164"/>
    </location>
</feature>
<evidence type="ECO:0000256" key="5">
    <source>
        <dbReference type="ARBA" id="ARBA00023004"/>
    </source>
</evidence>
<organism evidence="9 10">
    <name type="scientific">Caldithrix abyssi DSM 13497</name>
    <dbReference type="NCBI Taxonomy" id="880073"/>
    <lineage>
        <taxon>Bacteria</taxon>
        <taxon>Pseudomonadati</taxon>
        <taxon>Calditrichota</taxon>
        <taxon>Calditrichia</taxon>
        <taxon>Calditrichales</taxon>
        <taxon>Calditrichaceae</taxon>
        <taxon>Caldithrix</taxon>
    </lineage>
</organism>
<keyword evidence="4" id="KW-0249">Electron transport</keyword>
<dbReference type="GO" id="GO:0020037">
    <property type="term" value="F:heme binding"/>
    <property type="evidence" value="ECO:0007669"/>
    <property type="project" value="InterPro"/>
</dbReference>
<dbReference type="Gene3D" id="3.90.10.10">
    <property type="entry name" value="Cytochrome C3"/>
    <property type="match status" value="3"/>
</dbReference>
<keyword evidence="5" id="KW-0408">Iron</keyword>
<reference evidence="9 10" key="1">
    <citation type="submission" date="2011-09" db="EMBL/GenBank/DDBJ databases">
        <title>The permanent draft genome of Caldithrix abyssi DSM 13497.</title>
        <authorList>
            <consortium name="US DOE Joint Genome Institute (JGI-PGF)"/>
            <person name="Lucas S."/>
            <person name="Han J."/>
            <person name="Lapidus A."/>
            <person name="Bruce D."/>
            <person name="Goodwin L."/>
            <person name="Pitluck S."/>
            <person name="Peters L."/>
            <person name="Kyrpides N."/>
            <person name="Mavromatis K."/>
            <person name="Ivanova N."/>
            <person name="Mikhailova N."/>
            <person name="Chertkov O."/>
            <person name="Detter J.C."/>
            <person name="Tapia R."/>
            <person name="Han C."/>
            <person name="Land M."/>
            <person name="Hauser L."/>
            <person name="Markowitz V."/>
            <person name="Cheng J.-F."/>
            <person name="Hugenholtz P."/>
            <person name="Woyke T."/>
            <person name="Wu D."/>
            <person name="Spring S."/>
            <person name="Brambilla E."/>
            <person name="Klenk H.-P."/>
            <person name="Eisen J.A."/>
        </authorList>
    </citation>
    <scope>NUCLEOTIDE SEQUENCE [LARGE SCALE GENOMIC DNA]</scope>
    <source>
        <strain evidence="9 10">DSM 13497</strain>
    </source>
</reference>
<dbReference type="GO" id="GO:0046872">
    <property type="term" value="F:metal ion binding"/>
    <property type="evidence" value="ECO:0007669"/>
    <property type="project" value="UniProtKB-KW"/>
</dbReference>
<dbReference type="OrthoDB" id="9814800at2"/>
<sequence precursor="true">MKKLITIFGFLMILSVVGWAQRVEHHASFPLRCSECHYCEKPTYNEPCLKICPDFIREGITVRHSVEDAPTLLIIDTLQNQYAPAVFTHRLHAQMGEMMGGCESCHHHNPPGKVRPCIECHKVERDMKDLSRPSLKGAYHQLCINCHRSWDTDWSKTSDCYFCHEKASKDVTKDKQHLEKLAQKRHPAPETPDVYVLKSDYEEGPIVTFYHKQHIVAFGLDCKSCHKNNACADCHNPNLKKEKAKLEHDNCLPCHETAIDENCEKCHGTQKKPPFDHAQTGWPLKPFHKRLPCQGCHKDQVEFSALKTDCNSCHKTNWQVGTFNHSVTGIQLDENHVEIDCETCHLNRKFNQRPQCSECHDDKSFPADVPGKVIKD</sequence>
<evidence type="ECO:0000256" key="1">
    <source>
        <dbReference type="ARBA" id="ARBA00022448"/>
    </source>
</evidence>
<dbReference type="InterPro" id="IPR029467">
    <property type="entry name" value="Cyt_c7-like"/>
</dbReference>
<dbReference type="EMBL" id="CM001402">
    <property type="protein sequence ID" value="EHO41230.1"/>
    <property type="molecule type" value="Genomic_DNA"/>
</dbReference>
<feature type="domain" description="Cytochrome c7-like" evidence="7">
    <location>
        <begin position="260"/>
        <end position="315"/>
    </location>
</feature>
<evidence type="ECO:0000256" key="3">
    <source>
        <dbReference type="ARBA" id="ARBA00022723"/>
    </source>
</evidence>
<evidence type="ECO:0000259" key="7">
    <source>
        <dbReference type="Pfam" id="PF14522"/>
    </source>
</evidence>
<dbReference type="HOGENOM" id="CLU_735049_0_0_0"/>
<dbReference type="AlphaFoldDB" id="H1XR79"/>
<dbReference type="Pfam" id="PF14522">
    <property type="entry name" value="Cytochrome_C7"/>
    <property type="match status" value="1"/>
</dbReference>
<reference evidence="8 11" key="2">
    <citation type="submission" date="2016-11" db="EMBL/GenBank/DDBJ databases">
        <title>Genomic analysis of Caldithrix abyssi and proposal of a novel bacterial phylum Caldithrichaeota.</title>
        <authorList>
            <person name="Kublanov I."/>
            <person name="Sigalova O."/>
            <person name="Gavrilov S."/>
            <person name="Lebedinsky A."/>
            <person name="Ivanova N."/>
            <person name="Daum C."/>
            <person name="Reddy T."/>
            <person name="Klenk H.P."/>
            <person name="Goker M."/>
            <person name="Reva O."/>
            <person name="Miroshnichenko M."/>
            <person name="Kyprides N."/>
            <person name="Woyke T."/>
            <person name="Gelfand M."/>
        </authorList>
    </citation>
    <scope>NUCLEOTIDE SEQUENCE [LARGE SCALE GENOMIC DNA]</scope>
    <source>
        <strain evidence="8 11">LF13</strain>
    </source>
</reference>
<evidence type="ECO:0000256" key="4">
    <source>
        <dbReference type="ARBA" id="ARBA00022982"/>
    </source>
</evidence>
<evidence type="ECO:0000313" key="11">
    <source>
        <dbReference type="Proteomes" id="UP000183868"/>
    </source>
</evidence>
<keyword evidence="1" id="KW-0813">Transport</keyword>
<dbReference type="GO" id="GO:0009055">
    <property type="term" value="F:electron transfer activity"/>
    <property type="evidence" value="ECO:0007669"/>
    <property type="project" value="InterPro"/>
</dbReference>
<evidence type="ECO:0000259" key="6">
    <source>
        <dbReference type="Pfam" id="PF02085"/>
    </source>
</evidence>
<dbReference type="STRING" id="880073.Cabys_331"/>
<dbReference type="Proteomes" id="UP000183868">
    <property type="component" value="Chromosome"/>
</dbReference>
<dbReference type="Pfam" id="PF02085">
    <property type="entry name" value="Cytochrom_CIII"/>
    <property type="match status" value="1"/>
</dbReference>
<dbReference type="InterPro" id="IPR036280">
    <property type="entry name" value="Multihaem_cyt_sf"/>
</dbReference>
<evidence type="ECO:0000256" key="2">
    <source>
        <dbReference type="ARBA" id="ARBA00022617"/>
    </source>
</evidence>
<dbReference type="KEGG" id="caby:Cabys_331"/>
<gene>
    <name evidence="8" type="ORF">Cabys_331</name>
    <name evidence="9" type="ORF">Calab_1610</name>
</gene>
<dbReference type="eggNOG" id="COG0484">
    <property type="taxonomic scope" value="Bacteria"/>
</dbReference>
<dbReference type="InterPro" id="IPR020942">
    <property type="entry name" value="Cyt_c_III_dom"/>
</dbReference>
<dbReference type="RefSeq" id="WP_006928311.1">
    <property type="nucleotide sequence ID" value="NZ_CM001402.1"/>
</dbReference>
<dbReference type="CDD" id="cd08168">
    <property type="entry name" value="Cytochrom_C3"/>
    <property type="match status" value="2"/>
</dbReference>
<proteinExistence type="predicted"/>